<evidence type="ECO:0000313" key="5">
    <source>
        <dbReference type="EMBL" id="ETJ40576.1"/>
    </source>
</evidence>
<dbReference type="GO" id="GO:0004616">
    <property type="term" value="F:phosphogluconate dehydrogenase (decarboxylating) activity"/>
    <property type="evidence" value="ECO:0007669"/>
    <property type="project" value="InterPro"/>
</dbReference>
<dbReference type="InterPro" id="IPR006114">
    <property type="entry name" value="6PGDH_C"/>
</dbReference>
<sequence>IVDYILDAAGNKGTGKWTSQSALDLGVPLSLITESVFARYISTYKEERVHASKVLPKPAAFKFEGDKAELIEKIRQALYFS</sequence>
<dbReference type="InterPro" id="IPR006183">
    <property type="entry name" value="Pgluconate_DH"/>
</dbReference>
<dbReference type="Pfam" id="PF00393">
    <property type="entry name" value="6PGD"/>
    <property type="match status" value="1"/>
</dbReference>
<evidence type="ECO:0000256" key="3">
    <source>
        <dbReference type="ARBA" id="ARBA00023064"/>
    </source>
</evidence>
<accession>W1YDX5</accession>
<dbReference type="InterPro" id="IPR006184">
    <property type="entry name" value="6PGdom_BS"/>
</dbReference>
<organism evidence="5">
    <name type="scientific">human gut metagenome</name>
    <dbReference type="NCBI Taxonomy" id="408170"/>
    <lineage>
        <taxon>unclassified sequences</taxon>
        <taxon>metagenomes</taxon>
        <taxon>organismal metagenomes</taxon>
    </lineage>
</organism>
<evidence type="ECO:0000256" key="1">
    <source>
        <dbReference type="ARBA" id="ARBA00008419"/>
    </source>
</evidence>
<feature type="non-terminal residue" evidence="5">
    <location>
        <position position="81"/>
    </location>
</feature>
<comment type="similarity">
    <text evidence="1">Belongs to the 6-phosphogluconate dehydrogenase family.</text>
</comment>
<evidence type="ECO:0000259" key="4">
    <source>
        <dbReference type="SMART" id="SM01350"/>
    </source>
</evidence>
<dbReference type="SMART" id="SM01350">
    <property type="entry name" value="6PGD"/>
    <property type="match status" value="1"/>
</dbReference>
<feature type="domain" description="6-phosphogluconate dehydrogenase C-terminal" evidence="4">
    <location>
        <begin position="1"/>
        <end position="81"/>
    </location>
</feature>
<dbReference type="InterPro" id="IPR008927">
    <property type="entry name" value="6-PGluconate_DH-like_C_sf"/>
</dbReference>
<dbReference type="GO" id="GO:0006098">
    <property type="term" value="P:pentose-phosphate shunt"/>
    <property type="evidence" value="ECO:0007669"/>
    <property type="project" value="InterPro"/>
</dbReference>
<dbReference type="PANTHER" id="PTHR11811">
    <property type="entry name" value="6-PHOSPHOGLUCONATE DEHYDROGENASE"/>
    <property type="match status" value="1"/>
</dbReference>
<name>W1YDX5_9ZZZZ</name>
<dbReference type="Gene3D" id="1.10.1040.10">
    <property type="entry name" value="N-(1-d-carboxylethyl)-l-norvaline Dehydrogenase, domain 2"/>
    <property type="match status" value="1"/>
</dbReference>
<keyword evidence="3" id="KW-0311">Gluconate utilization</keyword>
<dbReference type="EMBL" id="AZMM01005521">
    <property type="protein sequence ID" value="ETJ40576.1"/>
    <property type="molecule type" value="Genomic_DNA"/>
</dbReference>
<keyword evidence="2" id="KW-0560">Oxidoreductase</keyword>
<dbReference type="AlphaFoldDB" id="W1YDX5"/>
<feature type="non-terminal residue" evidence="5">
    <location>
        <position position="1"/>
    </location>
</feature>
<comment type="caution">
    <text evidence="5">The sequence shown here is derived from an EMBL/GenBank/DDBJ whole genome shotgun (WGS) entry which is preliminary data.</text>
</comment>
<protein>
    <submittedName>
        <fullName evidence="5">6-phosphogluconate dehydrogenase, decarboxylating</fullName>
    </submittedName>
</protein>
<evidence type="ECO:0000256" key="2">
    <source>
        <dbReference type="ARBA" id="ARBA00023002"/>
    </source>
</evidence>
<reference evidence="5" key="1">
    <citation type="submission" date="2013-12" db="EMBL/GenBank/DDBJ databases">
        <title>A Varibaculum cambriense genome reconstructed from a premature infant gut community with otherwise low bacterial novelty that shifts toward anaerobic metabolism during the third week of life.</title>
        <authorList>
            <person name="Brown C.T."/>
            <person name="Sharon I."/>
            <person name="Thomas B.C."/>
            <person name="Castelle C.J."/>
            <person name="Morowitz M.J."/>
            <person name="Banfield J.F."/>
        </authorList>
    </citation>
    <scope>NUCLEOTIDE SEQUENCE</scope>
</reference>
<dbReference type="PROSITE" id="PS00461">
    <property type="entry name" value="6PGD"/>
    <property type="match status" value="1"/>
</dbReference>
<dbReference type="SUPFAM" id="SSF48179">
    <property type="entry name" value="6-phosphogluconate dehydrogenase C-terminal domain-like"/>
    <property type="match status" value="1"/>
</dbReference>
<dbReference type="GO" id="GO:0019521">
    <property type="term" value="P:D-gluconate metabolic process"/>
    <property type="evidence" value="ECO:0007669"/>
    <property type="project" value="UniProtKB-KW"/>
</dbReference>
<proteinExistence type="inferred from homology"/>
<dbReference type="InterPro" id="IPR013328">
    <property type="entry name" value="6PGD_dom2"/>
</dbReference>
<gene>
    <name evidence="5" type="ORF">Q604_UNBC05521G0001</name>
</gene>